<dbReference type="Proteomes" id="UP000318815">
    <property type="component" value="Unassembled WGS sequence"/>
</dbReference>
<sequence length="66" mass="7693">MSASGKGFTRKELLQFISDKYHMIYKEEEQSAVTKTVPLNERKELINRNNTDGNMVYGDMIFPTYL</sequence>
<gene>
    <name evidence="1" type="ORF">FEF09_10180</name>
</gene>
<evidence type="ECO:0000313" key="2">
    <source>
        <dbReference type="Proteomes" id="UP000318815"/>
    </source>
</evidence>
<dbReference type="RefSeq" id="WP_146305005.1">
    <property type="nucleotide sequence ID" value="NZ_VOHS01000007.1"/>
</dbReference>
<dbReference type="OrthoDB" id="1161469at2"/>
<comment type="caution">
    <text evidence="1">The sequence shown here is derived from an EMBL/GenBank/DDBJ whole genome shotgun (WGS) entry which is preliminary data.</text>
</comment>
<dbReference type="EMBL" id="VOHS01000007">
    <property type="protein sequence ID" value="TWW00849.1"/>
    <property type="molecule type" value="Genomic_DNA"/>
</dbReference>
<evidence type="ECO:0000313" key="1">
    <source>
        <dbReference type="EMBL" id="TWW00849.1"/>
    </source>
</evidence>
<accession>A0A5C6LYX4</accession>
<proteinExistence type="predicted"/>
<organism evidence="1 2">
    <name type="scientific">Chitinophaga pinensis</name>
    <dbReference type="NCBI Taxonomy" id="79329"/>
    <lineage>
        <taxon>Bacteria</taxon>
        <taxon>Pseudomonadati</taxon>
        <taxon>Bacteroidota</taxon>
        <taxon>Chitinophagia</taxon>
        <taxon>Chitinophagales</taxon>
        <taxon>Chitinophagaceae</taxon>
        <taxon>Chitinophaga</taxon>
    </lineage>
</organism>
<keyword evidence="2" id="KW-1185">Reference proteome</keyword>
<name>A0A5C6LYX4_9BACT</name>
<dbReference type="AlphaFoldDB" id="A0A5C6LYX4"/>
<reference evidence="1 2" key="1">
    <citation type="submission" date="2019-08" db="EMBL/GenBank/DDBJ databases">
        <title>Whole genome sequencing of chitin degrading bacteria Chitinophaga pinensis YS16.</title>
        <authorList>
            <person name="Singh R.P."/>
            <person name="Manchanda G."/>
            <person name="Maurya I.K."/>
            <person name="Joshi N.K."/>
            <person name="Srivastava A.K."/>
        </authorList>
    </citation>
    <scope>NUCLEOTIDE SEQUENCE [LARGE SCALE GENOMIC DNA]</scope>
    <source>
        <strain evidence="1 2">YS-16</strain>
    </source>
</reference>
<protein>
    <submittedName>
        <fullName evidence="1">Uncharacterized protein</fullName>
    </submittedName>
</protein>